<dbReference type="CDD" id="cd13214">
    <property type="entry name" value="PH-GRAM_WBP2"/>
    <property type="match status" value="1"/>
</dbReference>
<dbReference type="GO" id="GO:0005634">
    <property type="term" value="C:nucleus"/>
    <property type="evidence" value="ECO:0007669"/>
    <property type="project" value="TreeGrafter"/>
</dbReference>
<dbReference type="STRING" id="205917.A0A4Y9XZZ8"/>
<name>A0A4Y9XZZ8_9AGAM</name>
<sequence>MALNWTMLNPDRTPVPLPRETFITTIDTGIELSLTVPNTLPTASSTSGGSGGAKKLKDNGKLFLSDQRVGLSYMQLVFVSLASEGTPATLQSLSIPLHSILSSKFEQPYLGANYLALDINPSAEGGLAEGTTAEIRFKNQGLFQFVSLLEKTRERSIYMRRQALDDEETLPAYASPSRPPSSQPVVVAPPEDTPPGYDA</sequence>
<keyword evidence="3" id="KW-1185">Reference proteome</keyword>
<proteinExistence type="predicted"/>
<gene>
    <name evidence="2" type="ORF">EVG20_g9209</name>
</gene>
<protein>
    <submittedName>
        <fullName evidence="2">Uncharacterized protein</fullName>
    </submittedName>
</protein>
<evidence type="ECO:0000256" key="1">
    <source>
        <dbReference type="SAM" id="MobiDB-lite"/>
    </source>
</evidence>
<comment type="caution">
    <text evidence="2">The sequence shown here is derived from an EMBL/GenBank/DDBJ whole genome shotgun (WGS) entry which is preliminary data.</text>
</comment>
<dbReference type="AlphaFoldDB" id="A0A4Y9XZZ8"/>
<reference evidence="2 3" key="1">
    <citation type="submission" date="2019-02" db="EMBL/GenBank/DDBJ databases">
        <title>Genome sequencing of the rare red list fungi Dentipellis fragilis.</title>
        <authorList>
            <person name="Buettner E."/>
            <person name="Kellner H."/>
        </authorList>
    </citation>
    <scope>NUCLEOTIDE SEQUENCE [LARGE SCALE GENOMIC DNA]</scope>
    <source>
        <strain evidence="2 3">DSM 105465</strain>
    </source>
</reference>
<evidence type="ECO:0000313" key="2">
    <source>
        <dbReference type="EMBL" id="TFY55736.1"/>
    </source>
</evidence>
<dbReference type="GO" id="GO:0031490">
    <property type="term" value="F:chromatin DNA binding"/>
    <property type="evidence" value="ECO:0007669"/>
    <property type="project" value="TreeGrafter"/>
</dbReference>
<dbReference type="InterPro" id="IPR044852">
    <property type="entry name" value="WBP2-like"/>
</dbReference>
<accession>A0A4Y9XZZ8</accession>
<dbReference type="SUPFAM" id="SSF50729">
    <property type="entry name" value="PH domain-like"/>
    <property type="match status" value="1"/>
</dbReference>
<dbReference type="PANTHER" id="PTHR31606:SF1">
    <property type="entry name" value="WW DOMAIN BINDING PROTEIN 2, ISOFORM E"/>
    <property type="match status" value="1"/>
</dbReference>
<feature type="region of interest" description="Disordered" evidence="1">
    <location>
        <begin position="168"/>
        <end position="199"/>
    </location>
</feature>
<evidence type="ECO:0000313" key="3">
    <source>
        <dbReference type="Proteomes" id="UP000298327"/>
    </source>
</evidence>
<dbReference type="PANTHER" id="PTHR31606">
    <property type="entry name" value="WW DOMAIN BINDING PROTEIN 2, ISOFORM E"/>
    <property type="match status" value="1"/>
</dbReference>
<organism evidence="2 3">
    <name type="scientific">Dentipellis fragilis</name>
    <dbReference type="NCBI Taxonomy" id="205917"/>
    <lineage>
        <taxon>Eukaryota</taxon>
        <taxon>Fungi</taxon>
        <taxon>Dikarya</taxon>
        <taxon>Basidiomycota</taxon>
        <taxon>Agaricomycotina</taxon>
        <taxon>Agaricomycetes</taxon>
        <taxon>Russulales</taxon>
        <taxon>Hericiaceae</taxon>
        <taxon>Dentipellis</taxon>
    </lineage>
</organism>
<dbReference type="GO" id="GO:0003713">
    <property type="term" value="F:transcription coactivator activity"/>
    <property type="evidence" value="ECO:0007669"/>
    <property type="project" value="InterPro"/>
</dbReference>
<dbReference type="Proteomes" id="UP000298327">
    <property type="component" value="Unassembled WGS sequence"/>
</dbReference>
<dbReference type="EMBL" id="SEOQ01000889">
    <property type="protein sequence ID" value="TFY55736.1"/>
    <property type="molecule type" value="Genomic_DNA"/>
</dbReference>
<dbReference type="OrthoDB" id="1259151at2759"/>